<evidence type="ECO:0000259" key="1">
    <source>
        <dbReference type="Pfam" id="PF00535"/>
    </source>
</evidence>
<dbReference type="SUPFAM" id="SSF53448">
    <property type="entry name" value="Nucleotide-diphospho-sugar transferases"/>
    <property type="match status" value="1"/>
</dbReference>
<dbReference type="InterPro" id="IPR029044">
    <property type="entry name" value="Nucleotide-diphossugar_trans"/>
</dbReference>
<reference evidence="2 3" key="1">
    <citation type="journal article" date="2016" name="Nat. Commun.">
        <title>Thousands of microbial genomes shed light on interconnected biogeochemical processes in an aquifer system.</title>
        <authorList>
            <person name="Anantharaman K."/>
            <person name="Brown C.T."/>
            <person name="Hug L.A."/>
            <person name="Sharon I."/>
            <person name="Castelle C.J."/>
            <person name="Probst A.J."/>
            <person name="Thomas B.C."/>
            <person name="Singh A."/>
            <person name="Wilkins M.J."/>
            <person name="Karaoz U."/>
            <person name="Brodie E.L."/>
            <person name="Williams K.H."/>
            <person name="Hubbard S.S."/>
            <person name="Banfield J.F."/>
        </authorList>
    </citation>
    <scope>NUCLEOTIDE SEQUENCE [LARGE SCALE GENOMIC DNA]</scope>
</reference>
<proteinExistence type="predicted"/>
<dbReference type="AlphaFoldDB" id="A0A1G1YWX4"/>
<feature type="domain" description="Glycosyltransferase 2-like" evidence="1">
    <location>
        <begin position="9"/>
        <end position="171"/>
    </location>
</feature>
<evidence type="ECO:0000313" key="3">
    <source>
        <dbReference type="Proteomes" id="UP000178179"/>
    </source>
</evidence>
<dbReference type="InterPro" id="IPR001173">
    <property type="entry name" value="Glyco_trans_2-like"/>
</dbReference>
<dbReference type="GO" id="GO:0006487">
    <property type="term" value="P:protein N-linked glycosylation"/>
    <property type="evidence" value="ECO:0007669"/>
    <property type="project" value="TreeGrafter"/>
</dbReference>
<accession>A0A1G1YWX4</accession>
<dbReference type="Proteomes" id="UP000178179">
    <property type="component" value="Unassembled WGS sequence"/>
</dbReference>
<gene>
    <name evidence="2" type="ORF">A2119_00725</name>
</gene>
<dbReference type="PANTHER" id="PTHR10859:SF91">
    <property type="entry name" value="DOLICHYL-PHOSPHATE BETA-GLUCOSYLTRANSFERASE"/>
    <property type="match status" value="1"/>
</dbReference>
<evidence type="ECO:0000313" key="2">
    <source>
        <dbReference type="EMBL" id="OGY56885.1"/>
    </source>
</evidence>
<sequence length="283" mass="32677">MTKPKIILVLPALNLAKELKETLDKVKRTVSKFSNRFCFRIYVISDGSTDNTHLIMKKWQSECGLDVEVLKNNKNRGLVETLKDTYKKVLRSEEDAHYVLKTDLDKDYDQEAAISKLLGCIPQGNLSNPSFDMVVGSRTYKKQELKRMKACNKTNHEFERREKILKIMKKHFTPDDFDPSSVGSQLYKMASLRRVLQNKSVGLFLTWKERYGLDVVIPLAALFMKMRFKKISVGSGKYVAKKSDVAKKRYDTYERIINLFISRSEGSSSRARLLRTRRVTSVS</sequence>
<dbReference type="EMBL" id="MHIS01000005">
    <property type="protein sequence ID" value="OGY56885.1"/>
    <property type="molecule type" value="Genomic_DNA"/>
</dbReference>
<name>A0A1G1YWX4_9BACT</name>
<comment type="caution">
    <text evidence="2">The sequence shown here is derived from an EMBL/GenBank/DDBJ whole genome shotgun (WGS) entry which is preliminary data.</text>
</comment>
<dbReference type="Gene3D" id="3.90.550.10">
    <property type="entry name" value="Spore Coat Polysaccharide Biosynthesis Protein SpsA, Chain A"/>
    <property type="match status" value="1"/>
</dbReference>
<dbReference type="PANTHER" id="PTHR10859">
    <property type="entry name" value="GLYCOSYL TRANSFERASE"/>
    <property type="match status" value="1"/>
</dbReference>
<dbReference type="Pfam" id="PF00535">
    <property type="entry name" value="Glycos_transf_2"/>
    <property type="match status" value="1"/>
</dbReference>
<protein>
    <recommendedName>
        <fullName evidence="1">Glycosyltransferase 2-like domain-containing protein</fullName>
    </recommendedName>
</protein>
<organism evidence="2 3">
    <name type="scientific">Candidatus Colwellbacteria bacterium GWA2_46_10</name>
    <dbReference type="NCBI Taxonomy" id="1797684"/>
    <lineage>
        <taxon>Bacteria</taxon>
        <taxon>Candidatus Colwelliibacteriota</taxon>
    </lineage>
</organism>